<dbReference type="EMBL" id="MU251825">
    <property type="protein sequence ID" value="KAG9229017.1"/>
    <property type="molecule type" value="Genomic_DNA"/>
</dbReference>
<evidence type="ECO:0000256" key="1">
    <source>
        <dbReference type="SAM" id="MobiDB-lite"/>
    </source>
</evidence>
<comment type="caution">
    <text evidence="3">The sequence shown here is derived from an EMBL/GenBank/DDBJ whole genome shotgun (WGS) entry which is preliminary data.</text>
</comment>
<dbReference type="Proteomes" id="UP000824998">
    <property type="component" value="Unassembled WGS sequence"/>
</dbReference>
<feature type="transmembrane region" description="Helical" evidence="2">
    <location>
        <begin position="135"/>
        <end position="158"/>
    </location>
</feature>
<dbReference type="OrthoDB" id="4156595at2759"/>
<proteinExistence type="predicted"/>
<protein>
    <submittedName>
        <fullName evidence="3">Uncharacterized protein</fullName>
    </submittedName>
</protein>
<accession>A0A9P8C0L9</accession>
<keyword evidence="4" id="KW-1185">Reference proteome</keyword>
<keyword evidence="2" id="KW-0812">Transmembrane</keyword>
<dbReference type="AlphaFoldDB" id="A0A9P8C0L9"/>
<sequence>MENRRNSAAYREPLAPEPPRESSISRLIITPLTFVSFLLSLALIDSHNSSLRSSLRPSPISNTPPSLFCKTRNFLHGIVFREVDGRGPYAYVKAPVVGGCKDGRERKEREWYYHSKQRHIMKAEFEDAFQMRNSVAVGILAVVLGAFYAVVMVGRWVLGWVMG</sequence>
<feature type="region of interest" description="Disordered" evidence="1">
    <location>
        <begin position="1"/>
        <end position="20"/>
    </location>
</feature>
<name>A0A9P8C0L9_9HELO</name>
<keyword evidence="2" id="KW-1133">Transmembrane helix</keyword>
<gene>
    <name evidence="3" type="ORF">BJ875DRAFT_388228</name>
</gene>
<evidence type="ECO:0000313" key="3">
    <source>
        <dbReference type="EMBL" id="KAG9229017.1"/>
    </source>
</evidence>
<reference evidence="3" key="1">
    <citation type="journal article" date="2021" name="IMA Fungus">
        <title>Genomic characterization of three marine fungi, including Emericellopsis atlantica sp. nov. with signatures of a generalist lifestyle and marine biomass degradation.</title>
        <authorList>
            <person name="Hagestad O.C."/>
            <person name="Hou L."/>
            <person name="Andersen J.H."/>
            <person name="Hansen E.H."/>
            <person name="Altermark B."/>
            <person name="Li C."/>
            <person name="Kuhnert E."/>
            <person name="Cox R.J."/>
            <person name="Crous P.W."/>
            <person name="Spatafora J.W."/>
            <person name="Lail K."/>
            <person name="Amirebrahimi M."/>
            <person name="Lipzen A."/>
            <person name="Pangilinan J."/>
            <person name="Andreopoulos W."/>
            <person name="Hayes R.D."/>
            <person name="Ng V."/>
            <person name="Grigoriev I.V."/>
            <person name="Jackson S.A."/>
            <person name="Sutton T.D.S."/>
            <person name="Dobson A.D.W."/>
            <person name="Rama T."/>
        </authorList>
    </citation>
    <scope>NUCLEOTIDE SEQUENCE</scope>
    <source>
        <strain evidence="3">TRa018bII</strain>
    </source>
</reference>
<organism evidence="3 4">
    <name type="scientific">Amylocarpus encephaloides</name>
    <dbReference type="NCBI Taxonomy" id="45428"/>
    <lineage>
        <taxon>Eukaryota</taxon>
        <taxon>Fungi</taxon>
        <taxon>Dikarya</taxon>
        <taxon>Ascomycota</taxon>
        <taxon>Pezizomycotina</taxon>
        <taxon>Leotiomycetes</taxon>
        <taxon>Helotiales</taxon>
        <taxon>Helotiales incertae sedis</taxon>
        <taxon>Amylocarpus</taxon>
    </lineage>
</organism>
<evidence type="ECO:0000256" key="2">
    <source>
        <dbReference type="SAM" id="Phobius"/>
    </source>
</evidence>
<evidence type="ECO:0000313" key="4">
    <source>
        <dbReference type="Proteomes" id="UP000824998"/>
    </source>
</evidence>
<keyword evidence="2" id="KW-0472">Membrane</keyword>